<comment type="caution">
    <text evidence="2">The sequence shown here is derived from an EMBL/GenBank/DDBJ whole genome shotgun (WGS) entry which is preliminary data.</text>
</comment>
<dbReference type="Proteomes" id="UP000523087">
    <property type="component" value="Unassembled WGS sequence"/>
</dbReference>
<dbReference type="InterPro" id="IPR040915">
    <property type="entry name" value="GK1464-like_dom"/>
</dbReference>
<dbReference type="AlphaFoldDB" id="A0A7V9Z732"/>
<name>A0A7V9Z732_9BACL</name>
<sequence>MEFVPRSVMIKELIDTLQPIMDIYNLDQVGIFEEEGEGNQYYMGYTVNKDDHMIVLHMPFVKNERGELALQKQEWTVRVNGKEQSGYHSLDEAWADIERI</sequence>
<evidence type="ECO:0000313" key="2">
    <source>
        <dbReference type="EMBL" id="MBA2875221.1"/>
    </source>
</evidence>
<proteinExistence type="predicted"/>
<gene>
    <name evidence="2" type="ORF">HNR31_001994</name>
</gene>
<evidence type="ECO:0000259" key="1">
    <source>
        <dbReference type="Pfam" id="PF18681"/>
    </source>
</evidence>
<protein>
    <recommendedName>
        <fullName evidence="1">GK1464-like domain-containing protein</fullName>
    </recommendedName>
</protein>
<dbReference type="Gene3D" id="3.30.70.1480">
    <property type="entry name" value="GK1464-like"/>
    <property type="match status" value="1"/>
</dbReference>
<keyword evidence="3" id="KW-1185">Reference proteome</keyword>
<dbReference type="EMBL" id="JACDUT010000005">
    <property type="protein sequence ID" value="MBA2875221.1"/>
    <property type="molecule type" value="Genomic_DNA"/>
</dbReference>
<evidence type="ECO:0000313" key="3">
    <source>
        <dbReference type="Proteomes" id="UP000523087"/>
    </source>
</evidence>
<dbReference type="Pfam" id="PF18681">
    <property type="entry name" value="DUF5634"/>
    <property type="match status" value="1"/>
</dbReference>
<dbReference type="InterPro" id="IPR028990">
    <property type="entry name" value="GK1464-like"/>
</dbReference>
<organism evidence="2 3">
    <name type="scientific">Thermaerobacillus caldiproteolyticus</name>
    <dbReference type="NCBI Taxonomy" id="247480"/>
    <lineage>
        <taxon>Bacteria</taxon>
        <taxon>Bacillati</taxon>
        <taxon>Bacillota</taxon>
        <taxon>Bacilli</taxon>
        <taxon>Bacillales</taxon>
        <taxon>Anoxybacillaceae</taxon>
        <taxon>Thermaerobacillus</taxon>
    </lineage>
</organism>
<dbReference type="SUPFAM" id="SSF143579">
    <property type="entry name" value="GK1464-like"/>
    <property type="match status" value="1"/>
</dbReference>
<dbReference type="RefSeq" id="WP_181556050.1">
    <property type="nucleotide sequence ID" value="NZ_JACDUT010000005.1"/>
</dbReference>
<reference evidence="2 3" key="1">
    <citation type="submission" date="2020-07" db="EMBL/GenBank/DDBJ databases">
        <title>Genomic Encyclopedia of Type Strains, Phase IV (KMG-IV): sequencing the most valuable type-strain genomes for metagenomic binning, comparative biology and taxonomic classification.</title>
        <authorList>
            <person name="Goeker M."/>
        </authorList>
    </citation>
    <scope>NUCLEOTIDE SEQUENCE [LARGE SCALE GENOMIC DNA]</scope>
    <source>
        <strain evidence="2 3">DSM 15730</strain>
    </source>
</reference>
<feature type="domain" description="GK1464-like" evidence="1">
    <location>
        <begin position="3"/>
        <end position="97"/>
    </location>
</feature>
<accession>A0A7V9Z732</accession>